<protein>
    <submittedName>
        <fullName evidence="5">LCP family protein</fullName>
    </submittedName>
</protein>
<feature type="compositionally biased region" description="Basic and acidic residues" evidence="2">
    <location>
        <begin position="1"/>
        <end position="10"/>
    </location>
</feature>
<dbReference type="NCBIfam" id="TIGR00350">
    <property type="entry name" value="lytR_cpsA_psr"/>
    <property type="match status" value="1"/>
</dbReference>
<keyword evidence="3" id="KW-0472">Membrane</keyword>
<sequence length="450" mass="48946">MPNHPEDDWTRPIPRTPRGNGGRRDPRDDWHDPAYIDNQADQGASWQSDNDDQAAQAGDYDDQTRELPVGRRATAADYGYAEGEFEDEQWIEQEYAEGPAEPAGSRGREVSSRGRPPGGPGGPAGRPPRRRKKRYRLRRVLAVLLLLVLVYVGSMIWAATSIWNSIDRVDATPTSADRPSSGSGSNFLLVGTDSRENLTRDERNDLVTGHAEGSRADTMMLLHLPDSGDPVLISIPRDSYLEIPGNGSNKLNAAYTIGGPPLLVDTIEQSTGLRIDGYLEIGFGGFVEVVSTVGGVEMCLDEPVSDEKTRLDLPAGCQVLEGAEALNYVRMRYADPRGDLGRVERQREFLAALTHEMATPGTILVPWRLKDVGTATGSAMAIGQDTSMWETGRMALGMRSISNGKGQSLTVPIGDANYSTHAGSSVLWDEVKAGEMFEALRNGDPLSIEP</sequence>
<feature type="region of interest" description="Disordered" evidence="2">
    <location>
        <begin position="1"/>
        <end position="71"/>
    </location>
</feature>
<dbReference type="Gene3D" id="3.40.630.190">
    <property type="entry name" value="LCP protein"/>
    <property type="match status" value="1"/>
</dbReference>
<dbReference type="InterPro" id="IPR050922">
    <property type="entry name" value="LytR/CpsA/Psr_CW_biosynth"/>
</dbReference>
<dbReference type="InterPro" id="IPR004474">
    <property type="entry name" value="LytR_CpsA_psr"/>
</dbReference>
<gene>
    <name evidence="5" type="ORF">NF556_14040</name>
</gene>
<organism evidence="5 6">
    <name type="scientific">Ornithinimicrobium faecis</name>
    <dbReference type="NCBI Taxonomy" id="2934158"/>
    <lineage>
        <taxon>Bacteria</taxon>
        <taxon>Bacillati</taxon>
        <taxon>Actinomycetota</taxon>
        <taxon>Actinomycetes</taxon>
        <taxon>Micrococcales</taxon>
        <taxon>Ornithinimicrobiaceae</taxon>
        <taxon>Ornithinimicrobium</taxon>
    </lineage>
</organism>
<feature type="compositionally biased region" description="Polar residues" evidence="2">
    <location>
        <begin position="172"/>
        <end position="186"/>
    </location>
</feature>
<comment type="similarity">
    <text evidence="1">Belongs to the LytR/CpsA/Psr (LCP) family.</text>
</comment>
<feature type="compositionally biased region" description="Low complexity" evidence="2">
    <location>
        <begin position="44"/>
        <end position="58"/>
    </location>
</feature>
<feature type="domain" description="Cell envelope-related transcriptional attenuator" evidence="4">
    <location>
        <begin position="215"/>
        <end position="358"/>
    </location>
</feature>
<evidence type="ECO:0000256" key="3">
    <source>
        <dbReference type="SAM" id="Phobius"/>
    </source>
</evidence>
<dbReference type="Proteomes" id="UP001056455">
    <property type="component" value="Chromosome"/>
</dbReference>
<feature type="region of interest" description="Disordered" evidence="2">
    <location>
        <begin position="171"/>
        <end position="190"/>
    </location>
</feature>
<evidence type="ECO:0000313" key="5">
    <source>
        <dbReference type="EMBL" id="USQ78741.1"/>
    </source>
</evidence>
<feature type="compositionally biased region" description="Basic and acidic residues" evidence="2">
    <location>
        <begin position="22"/>
        <end position="34"/>
    </location>
</feature>
<proteinExistence type="inferred from homology"/>
<evidence type="ECO:0000256" key="1">
    <source>
        <dbReference type="ARBA" id="ARBA00006068"/>
    </source>
</evidence>
<evidence type="ECO:0000313" key="6">
    <source>
        <dbReference type="Proteomes" id="UP001056455"/>
    </source>
</evidence>
<keyword evidence="6" id="KW-1185">Reference proteome</keyword>
<evidence type="ECO:0000256" key="2">
    <source>
        <dbReference type="SAM" id="MobiDB-lite"/>
    </source>
</evidence>
<evidence type="ECO:0000259" key="4">
    <source>
        <dbReference type="Pfam" id="PF03816"/>
    </source>
</evidence>
<dbReference type="EMBL" id="CP099489">
    <property type="protein sequence ID" value="USQ78741.1"/>
    <property type="molecule type" value="Genomic_DNA"/>
</dbReference>
<keyword evidence="3" id="KW-1133">Transmembrane helix</keyword>
<accession>A0ABY4YQA8</accession>
<reference evidence="5" key="1">
    <citation type="submission" date="2022-06" db="EMBL/GenBank/DDBJ databases">
        <title>Ornithinimicrobium HY1793.</title>
        <authorList>
            <person name="Huang Y."/>
        </authorList>
    </citation>
    <scope>NUCLEOTIDE SEQUENCE</scope>
    <source>
        <strain evidence="5">HY1793</strain>
    </source>
</reference>
<dbReference type="PANTHER" id="PTHR33392:SF6">
    <property type="entry name" value="POLYISOPRENYL-TEICHOIC ACID--PEPTIDOGLYCAN TEICHOIC ACID TRANSFERASE TAGU"/>
    <property type="match status" value="1"/>
</dbReference>
<keyword evidence="3" id="KW-0812">Transmembrane</keyword>
<feature type="region of interest" description="Disordered" evidence="2">
    <location>
        <begin position="98"/>
        <end position="132"/>
    </location>
</feature>
<name>A0ABY4YQA8_9MICO</name>
<dbReference type="RefSeq" id="WP_252591536.1">
    <property type="nucleotide sequence ID" value="NZ_CP099489.1"/>
</dbReference>
<dbReference type="Pfam" id="PF03816">
    <property type="entry name" value="LytR_cpsA_psr"/>
    <property type="match status" value="1"/>
</dbReference>
<feature type="transmembrane region" description="Helical" evidence="3">
    <location>
        <begin position="140"/>
        <end position="163"/>
    </location>
</feature>
<dbReference type="PANTHER" id="PTHR33392">
    <property type="entry name" value="POLYISOPRENYL-TEICHOIC ACID--PEPTIDOGLYCAN TEICHOIC ACID TRANSFERASE TAGU"/>
    <property type="match status" value="1"/>
</dbReference>